<proteinExistence type="predicted"/>
<name>A0A8J1UWT2_OWEFU</name>
<evidence type="ECO:0000313" key="2">
    <source>
        <dbReference type="Proteomes" id="UP000749559"/>
    </source>
</evidence>
<dbReference type="AlphaFoldDB" id="A0A8J1UWT2"/>
<dbReference type="EMBL" id="CAIIXF020000012">
    <property type="protein sequence ID" value="CAH1800366.1"/>
    <property type="molecule type" value="Genomic_DNA"/>
</dbReference>
<dbReference type="Proteomes" id="UP000749559">
    <property type="component" value="Unassembled WGS sequence"/>
</dbReference>
<comment type="caution">
    <text evidence="1">The sequence shown here is derived from an EMBL/GenBank/DDBJ whole genome shotgun (WGS) entry which is preliminary data.</text>
</comment>
<organism evidence="1 2">
    <name type="scientific">Owenia fusiformis</name>
    <name type="common">Polychaete worm</name>
    <dbReference type="NCBI Taxonomy" id="6347"/>
    <lineage>
        <taxon>Eukaryota</taxon>
        <taxon>Metazoa</taxon>
        <taxon>Spiralia</taxon>
        <taxon>Lophotrochozoa</taxon>
        <taxon>Annelida</taxon>
        <taxon>Polychaeta</taxon>
        <taxon>Sedentaria</taxon>
        <taxon>Canalipalpata</taxon>
        <taxon>Sabellida</taxon>
        <taxon>Oweniida</taxon>
        <taxon>Oweniidae</taxon>
        <taxon>Owenia</taxon>
    </lineage>
</organism>
<dbReference type="PANTHER" id="PTHR40743">
    <property type="entry name" value="NUCLEOTIDE-DIPHOSPHO-SUGAR TRANSFERASE CONTAINING PROTEIN"/>
    <property type="match status" value="1"/>
</dbReference>
<reference evidence="1" key="1">
    <citation type="submission" date="2022-03" db="EMBL/GenBank/DDBJ databases">
        <authorList>
            <person name="Martin C."/>
        </authorList>
    </citation>
    <scope>NUCLEOTIDE SEQUENCE</scope>
</reference>
<gene>
    <name evidence="1" type="ORF">OFUS_LOCUS24258</name>
</gene>
<evidence type="ECO:0000313" key="1">
    <source>
        <dbReference type="EMBL" id="CAH1800366.1"/>
    </source>
</evidence>
<dbReference type="PANTHER" id="PTHR40743:SF1">
    <property type="entry name" value="POSSIBLE GLYCOSYLTRANSFERASE"/>
    <property type="match status" value="1"/>
</dbReference>
<sequence length="318" mass="36956">MKFRKELFAILLTTVLVLTWNKLENRQRTTIKTTVKNEKSLDQKNAKTGMTKLIEVDTVCDVMLNIITTFPVLNSNDDLNERGFFRRSLVQFEKRQMDFVQSLLLNMQHPCVERIHLLVDNMAVEDYIKTHNLTKPYTSEIKKMVHFHKLSHYPTYNDYAKYTNENLMKKTIAVMNADVSLGNGFDLIKMRYLTEGKVAYCLTRHPTLLANCKSYTAKAICAEPYNGSHDVHVFYMDTAFDDWSLNFLTFPINRAGVENLFMYVIKKRLKKNILNPCSILKTHHNHCSGIRSRYTSTRLDRGVNLTYSTHVGYSTKLV</sequence>
<keyword evidence="2" id="KW-1185">Reference proteome</keyword>
<dbReference type="OrthoDB" id="5977719at2759"/>
<accession>A0A8J1UWT2</accession>
<protein>
    <submittedName>
        <fullName evidence="1">Uncharacterized protein</fullName>
    </submittedName>
</protein>